<gene>
    <name evidence="1" type="ORF">GCM10007938_27760</name>
</gene>
<dbReference type="EMBL" id="BSPW01000062">
    <property type="protein sequence ID" value="GLT18994.1"/>
    <property type="molecule type" value="Genomic_DNA"/>
</dbReference>
<accession>A0ABQ6F1Y5</accession>
<dbReference type="PIRSF" id="PIRSF028160">
    <property type="entry name" value="UCP028160"/>
    <property type="match status" value="1"/>
</dbReference>
<evidence type="ECO:0000313" key="1">
    <source>
        <dbReference type="EMBL" id="GLT18994.1"/>
    </source>
</evidence>
<name>A0ABQ6F1Y5_9VIBR</name>
<keyword evidence="1" id="KW-0413">Isomerase</keyword>
<dbReference type="GO" id="GO:0016853">
    <property type="term" value="F:isomerase activity"/>
    <property type="evidence" value="ECO:0007669"/>
    <property type="project" value="UniProtKB-KW"/>
</dbReference>
<reference evidence="2" key="1">
    <citation type="journal article" date="2019" name="Int. J. Syst. Evol. Microbiol.">
        <title>The Global Catalogue of Microorganisms (GCM) 10K type strain sequencing project: providing services to taxonomists for standard genome sequencing and annotation.</title>
        <authorList>
            <consortium name="The Broad Institute Genomics Platform"/>
            <consortium name="The Broad Institute Genome Sequencing Center for Infectious Disease"/>
            <person name="Wu L."/>
            <person name="Ma J."/>
        </authorList>
    </citation>
    <scope>NUCLEOTIDE SEQUENCE [LARGE SCALE GENOMIC DNA]</scope>
    <source>
        <strain evidence="2">NBRC 108723</strain>
    </source>
</reference>
<proteinExistence type="predicted"/>
<organism evidence="1 2">
    <name type="scientific">Vibrio zhanjiangensis</name>
    <dbReference type="NCBI Taxonomy" id="1046128"/>
    <lineage>
        <taxon>Bacteria</taxon>
        <taxon>Pseudomonadati</taxon>
        <taxon>Pseudomonadota</taxon>
        <taxon>Gammaproteobacteria</taxon>
        <taxon>Vibrionales</taxon>
        <taxon>Vibrionaceae</taxon>
        <taxon>Vibrio</taxon>
    </lineage>
</organism>
<dbReference type="InterPro" id="IPR010858">
    <property type="entry name" value="DUF1481"/>
</dbReference>
<evidence type="ECO:0000313" key="2">
    <source>
        <dbReference type="Proteomes" id="UP001157138"/>
    </source>
</evidence>
<dbReference type="InterPro" id="IPR016872">
    <property type="entry name" value="UCP028160"/>
</dbReference>
<sequence>MRQGCLLSWRIIAMKKFILSSLITSLILGCASRSPLPNQEQYSYYTGGQSAGDATSLYWYTEKTASPNSAADYVTAGDYGWYHSDYRWSQGKLREMIREGEQIKGDGLVDYRVHIRFNKEGEAIYQQFRLDGKILPIKPDELTRYVDDAQRVASVAKAQDKKGFKLIQGYWDGAHFETCKGKSYDHLEFNQTLPSFVVNRLSDVENYVAFVGTRKKNRVVVEELLLLSGEEQACIERPSLLEEKDQI</sequence>
<dbReference type="Pfam" id="PF07356">
    <property type="entry name" value="DUF1481"/>
    <property type="match status" value="1"/>
</dbReference>
<comment type="caution">
    <text evidence="1">The sequence shown here is derived from an EMBL/GenBank/DDBJ whole genome shotgun (WGS) entry which is preliminary data.</text>
</comment>
<dbReference type="Proteomes" id="UP001157138">
    <property type="component" value="Unassembled WGS sequence"/>
</dbReference>
<keyword evidence="2" id="KW-1185">Reference proteome</keyword>
<dbReference type="PROSITE" id="PS51257">
    <property type="entry name" value="PROKAR_LIPOPROTEIN"/>
    <property type="match status" value="1"/>
</dbReference>
<protein>
    <submittedName>
        <fullName evidence="1">Peptidyl-prolyl cis-trans isomerase</fullName>
    </submittedName>
</protein>